<evidence type="ECO:0000256" key="12">
    <source>
        <dbReference type="ARBA" id="ARBA00030513"/>
    </source>
</evidence>
<dbReference type="GO" id="GO:0043565">
    <property type="term" value="F:sequence-specific DNA binding"/>
    <property type="evidence" value="ECO:0007669"/>
    <property type="project" value="InterPro"/>
</dbReference>
<dbReference type="Proteomes" id="UP000887569">
    <property type="component" value="Unplaced"/>
</dbReference>
<evidence type="ECO:0000256" key="2">
    <source>
        <dbReference type="ARBA" id="ARBA00004496"/>
    </source>
</evidence>
<dbReference type="InterPro" id="IPR016069">
    <property type="entry name" value="Translin_C"/>
</dbReference>
<dbReference type="Pfam" id="PF01997">
    <property type="entry name" value="Translin"/>
    <property type="match status" value="1"/>
</dbReference>
<dbReference type="InterPro" id="IPR036081">
    <property type="entry name" value="Translin_sf"/>
</dbReference>
<dbReference type="InterPro" id="IPR002848">
    <property type="entry name" value="Translin_fam"/>
</dbReference>
<keyword evidence="8" id="KW-0238">DNA-binding</keyword>
<keyword evidence="6" id="KW-0963">Cytoplasm</keyword>
<comment type="subunit">
    <text evidence="4">Ring-shaped heterooctamer of six TSN and two TSNAX subunits, DNA/RNA binding occurs inside the ring.</text>
</comment>
<dbReference type="InterPro" id="IPR033956">
    <property type="entry name" value="Translin"/>
</dbReference>
<accession>A0A915BQN3</accession>
<evidence type="ECO:0000313" key="16">
    <source>
        <dbReference type="WBParaSite" id="PgR053_g014_t02"/>
    </source>
</evidence>
<dbReference type="Gene3D" id="1.20.58.190">
    <property type="entry name" value="Translin, domain 1"/>
    <property type="match status" value="1"/>
</dbReference>
<proteinExistence type="inferred from homology"/>
<comment type="subcellular location">
    <subcellularLocation>
        <location evidence="2">Cytoplasm</location>
    </subcellularLocation>
    <subcellularLocation>
        <location evidence="1">Nucleus</location>
    </subcellularLocation>
</comment>
<evidence type="ECO:0000256" key="6">
    <source>
        <dbReference type="ARBA" id="ARBA00022490"/>
    </source>
</evidence>
<dbReference type="SUPFAM" id="SSF74784">
    <property type="entry name" value="Translin"/>
    <property type="match status" value="1"/>
</dbReference>
<evidence type="ECO:0000256" key="9">
    <source>
        <dbReference type="ARBA" id="ARBA00023242"/>
    </source>
</evidence>
<dbReference type="InterPro" id="IPR016068">
    <property type="entry name" value="Translin_N"/>
</dbReference>
<evidence type="ECO:0000256" key="4">
    <source>
        <dbReference type="ARBA" id="ARBA00011685"/>
    </source>
</evidence>
<comment type="function">
    <text evidence="10">DNA-binding protein that specifically recognizes consensus sequences at the breakpoint junctions in chromosomal translocations, mostly involving immunoglobulin (Ig)/T-cell receptor gene segments. Seems to recognize single-stranded DNA ends generated by staggered breaks occurring at recombination hot spots.</text>
</comment>
<reference evidence="15 16" key="1">
    <citation type="submission" date="2022-11" db="UniProtKB">
        <authorList>
            <consortium name="WormBaseParasite"/>
        </authorList>
    </citation>
    <scope>IDENTIFICATION</scope>
</reference>
<comment type="function">
    <text evidence="11">Exhibits both single-stranded and double-stranded endoribonuclease activity. May act as an activator of RNA-induced silencing complex (RISC) by facilitating endonucleolytic cleavage of the siRNA passenger strand.</text>
</comment>
<dbReference type="GO" id="GO:0046872">
    <property type="term" value="F:metal ion binding"/>
    <property type="evidence" value="ECO:0007669"/>
    <property type="project" value="UniProtKB-KW"/>
</dbReference>
<keyword evidence="14" id="KW-1185">Reference proteome</keyword>
<dbReference type="GO" id="GO:0003723">
    <property type="term" value="F:RNA binding"/>
    <property type="evidence" value="ECO:0007669"/>
    <property type="project" value="UniProtKB-KW"/>
</dbReference>
<sequence>MDVFLDFFVPNKVYRRMGESDGAGSVDAVHRMFQSIREEVEKDRILREELYNIVRELENSNREMLTILQKTHSSPTKPVGETAAVRKVLRDCVKPYIKQLADRIEPNVYYKHHEIYRYALQRLAFITMFASFLEEGELLDRPSVAHELDLKVDANTGFHLDLEDYLFGVLNLASELTRYAVNAVTAGDYARPFQIAAFVKNVDEMFRLLNMKNDALRRRFDVLKYDVQKCEQVVFDLAIRGLRPSQPTSSQDVEG</sequence>
<keyword evidence="13" id="KW-0460">Magnesium</keyword>
<dbReference type="WBParaSite" id="PgR053_g014_t02">
    <property type="protein sequence ID" value="PgR053_g014_t02"/>
    <property type="gene ID" value="PgR053_g014"/>
</dbReference>
<dbReference type="GO" id="GO:0003697">
    <property type="term" value="F:single-stranded DNA binding"/>
    <property type="evidence" value="ECO:0007669"/>
    <property type="project" value="InterPro"/>
</dbReference>
<feature type="binding site" evidence="13">
    <location>
        <position position="175"/>
    </location>
    <ligand>
        <name>Mg(2+)</name>
        <dbReference type="ChEBI" id="CHEBI:18420"/>
    </ligand>
</feature>
<dbReference type="WBParaSite" id="PgR053_g014_t01">
    <property type="protein sequence ID" value="PgR053_g014_t01"/>
    <property type="gene ID" value="PgR053_g014"/>
</dbReference>
<evidence type="ECO:0000256" key="7">
    <source>
        <dbReference type="ARBA" id="ARBA00022884"/>
    </source>
</evidence>
<comment type="similarity">
    <text evidence="3">Belongs to the translin family.</text>
</comment>
<evidence type="ECO:0000256" key="8">
    <source>
        <dbReference type="ARBA" id="ARBA00023125"/>
    </source>
</evidence>
<protein>
    <recommendedName>
        <fullName evidence="5">Translin</fullName>
    </recommendedName>
    <alternativeName>
        <fullName evidence="12">Component 3 of promoter of RISC</fullName>
    </alternativeName>
</protein>
<keyword evidence="9" id="KW-0539">Nucleus</keyword>
<evidence type="ECO:0000256" key="10">
    <source>
        <dbReference type="ARBA" id="ARBA00025374"/>
    </source>
</evidence>
<dbReference type="PANTHER" id="PTHR10741">
    <property type="entry name" value="TRANSLIN AND TRANSLIN ASSOCIATED PROTEIN X"/>
    <property type="match status" value="1"/>
</dbReference>
<dbReference type="Gene3D" id="1.20.58.200">
    <property type="entry name" value="Translin, domain 2"/>
    <property type="match status" value="1"/>
</dbReference>
<dbReference type="GO" id="GO:0005737">
    <property type="term" value="C:cytoplasm"/>
    <property type="evidence" value="ECO:0007669"/>
    <property type="project" value="UniProtKB-SubCell"/>
</dbReference>
<keyword evidence="13" id="KW-0479">Metal-binding</keyword>
<evidence type="ECO:0000256" key="5">
    <source>
        <dbReference type="ARBA" id="ARBA00022196"/>
    </source>
</evidence>
<dbReference type="FunFam" id="1.20.58.200:FF:000002">
    <property type="entry name" value="Putative translin"/>
    <property type="match status" value="1"/>
</dbReference>
<dbReference type="GO" id="GO:0005634">
    <property type="term" value="C:nucleus"/>
    <property type="evidence" value="ECO:0007669"/>
    <property type="project" value="UniProtKB-SubCell"/>
</dbReference>
<evidence type="ECO:0000256" key="1">
    <source>
        <dbReference type="ARBA" id="ARBA00004123"/>
    </source>
</evidence>
<dbReference type="GO" id="GO:0016070">
    <property type="term" value="P:RNA metabolic process"/>
    <property type="evidence" value="ECO:0007669"/>
    <property type="project" value="InterPro"/>
</dbReference>
<name>A0A915BQN3_PARUN</name>
<dbReference type="AlphaFoldDB" id="A0A915BQN3"/>
<keyword evidence="7" id="KW-0694">RNA-binding</keyword>
<evidence type="ECO:0000313" key="14">
    <source>
        <dbReference type="Proteomes" id="UP000887569"/>
    </source>
</evidence>
<organism evidence="14 16">
    <name type="scientific">Parascaris univalens</name>
    <name type="common">Nematode worm</name>
    <dbReference type="NCBI Taxonomy" id="6257"/>
    <lineage>
        <taxon>Eukaryota</taxon>
        <taxon>Metazoa</taxon>
        <taxon>Ecdysozoa</taxon>
        <taxon>Nematoda</taxon>
        <taxon>Chromadorea</taxon>
        <taxon>Rhabditida</taxon>
        <taxon>Spirurina</taxon>
        <taxon>Ascaridomorpha</taxon>
        <taxon>Ascaridoidea</taxon>
        <taxon>Ascarididae</taxon>
        <taxon>Parascaris</taxon>
    </lineage>
</organism>
<dbReference type="CDD" id="cd14819">
    <property type="entry name" value="Translin"/>
    <property type="match status" value="1"/>
</dbReference>
<evidence type="ECO:0000256" key="3">
    <source>
        <dbReference type="ARBA" id="ARBA00005902"/>
    </source>
</evidence>
<evidence type="ECO:0000313" key="15">
    <source>
        <dbReference type="WBParaSite" id="PgR053_g014_t01"/>
    </source>
</evidence>
<evidence type="ECO:0000256" key="13">
    <source>
        <dbReference type="PIRSR" id="PIRSR602848-1"/>
    </source>
</evidence>
<evidence type="ECO:0000256" key="11">
    <source>
        <dbReference type="ARBA" id="ARBA00025410"/>
    </source>
</evidence>